<sequence>MASACTTVTRVETQNTKRKANPRDCDVEDTGDVRLFTTKTHCKYVFINTESTDAAAANLAEARRGFFYEERIPF</sequence>
<organism evidence="2 3">
    <name type="scientific">Scophthalmus maximus</name>
    <name type="common">Turbot</name>
    <name type="synonym">Psetta maxima</name>
    <dbReference type="NCBI Taxonomy" id="52904"/>
    <lineage>
        <taxon>Eukaryota</taxon>
        <taxon>Metazoa</taxon>
        <taxon>Chordata</taxon>
        <taxon>Craniata</taxon>
        <taxon>Vertebrata</taxon>
        <taxon>Euteleostomi</taxon>
        <taxon>Actinopterygii</taxon>
        <taxon>Neopterygii</taxon>
        <taxon>Teleostei</taxon>
        <taxon>Neoteleostei</taxon>
        <taxon>Acanthomorphata</taxon>
        <taxon>Carangaria</taxon>
        <taxon>Pleuronectiformes</taxon>
        <taxon>Pleuronectoidei</taxon>
        <taxon>Scophthalmidae</taxon>
        <taxon>Scophthalmus</taxon>
    </lineage>
</organism>
<feature type="compositionally biased region" description="Polar residues" evidence="1">
    <location>
        <begin position="1"/>
        <end position="14"/>
    </location>
</feature>
<feature type="region of interest" description="Disordered" evidence="1">
    <location>
        <begin position="1"/>
        <end position="23"/>
    </location>
</feature>
<evidence type="ECO:0000256" key="1">
    <source>
        <dbReference type="SAM" id="MobiDB-lite"/>
    </source>
</evidence>
<proteinExistence type="predicted"/>
<protein>
    <submittedName>
        <fullName evidence="2">Uncharacterized protein</fullName>
    </submittedName>
</protein>
<dbReference type="Proteomes" id="UP000246464">
    <property type="component" value="Chromosome 19"/>
</dbReference>
<reference evidence="2 3" key="1">
    <citation type="submission" date="2017-12" db="EMBL/GenBank/DDBJ databases">
        <title>Integrating genomic resources of turbot (Scophthalmus maximus) in depth evaluation of genetic and physical mapping variation across individuals.</title>
        <authorList>
            <person name="Martinez P."/>
        </authorList>
    </citation>
    <scope>NUCLEOTIDE SEQUENCE [LARGE SCALE GENOMIC DNA]</scope>
</reference>
<name>A0A2U9CRF5_SCOMX</name>
<evidence type="ECO:0000313" key="2">
    <source>
        <dbReference type="EMBL" id="AWP19157.1"/>
    </source>
</evidence>
<keyword evidence="3" id="KW-1185">Reference proteome</keyword>
<accession>A0A2U9CRF5</accession>
<dbReference type="AlphaFoldDB" id="A0A2U9CRF5"/>
<evidence type="ECO:0000313" key="3">
    <source>
        <dbReference type="Proteomes" id="UP000246464"/>
    </source>
</evidence>
<gene>
    <name evidence="2" type="ORF">SMAX5B_020822</name>
</gene>
<dbReference type="EMBL" id="CP026261">
    <property type="protein sequence ID" value="AWP19157.1"/>
    <property type="molecule type" value="Genomic_DNA"/>
</dbReference>